<evidence type="ECO:0000313" key="7">
    <source>
        <dbReference type="EnsemblMetazoa" id="CapteP176605"/>
    </source>
</evidence>
<dbReference type="OMA" id="YPEAVEC"/>
<accession>R7U9G2</accession>
<comment type="caution">
    <text evidence="3">Lacks conserved residue(s) required for the propagation of feature annotation.</text>
</comment>
<dbReference type="SUPFAM" id="SSF49854">
    <property type="entry name" value="Spermadhesin, CUB domain"/>
    <property type="match status" value="2"/>
</dbReference>
<dbReference type="EnsemblMetazoa" id="CapteT176605">
    <property type="protein sequence ID" value="CapteP176605"/>
    <property type="gene ID" value="CapteG176605"/>
</dbReference>
<evidence type="ECO:0000259" key="5">
    <source>
        <dbReference type="PROSITE" id="PS01180"/>
    </source>
</evidence>
<evidence type="ECO:0000256" key="1">
    <source>
        <dbReference type="ARBA" id="ARBA00022737"/>
    </source>
</evidence>
<feature type="signal peptide" evidence="4">
    <location>
        <begin position="1"/>
        <end position="16"/>
    </location>
</feature>
<evidence type="ECO:0000256" key="3">
    <source>
        <dbReference type="PROSITE-ProRule" id="PRU00059"/>
    </source>
</evidence>
<dbReference type="OrthoDB" id="5975444at2759"/>
<evidence type="ECO:0000256" key="4">
    <source>
        <dbReference type="SAM" id="SignalP"/>
    </source>
</evidence>
<proteinExistence type="predicted"/>
<dbReference type="InterPro" id="IPR035914">
    <property type="entry name" value="Sperma_CUB_dom_sf"/>
</dbReference>
<dbReference type="SMART" id="SM00042">
    <property type="entry name" value="CUB"/>
    <property type="match status" value="2"/>
</dbReference>
<keyword evidence="4" id="KW-0732">Signal</keyword>
<keyword evidence="8" id="KW-1185">Reference proteome</keyword>
<reference evidence="8" key="1">
    <citation type="submission" date="2012-12" db="EMBL/GenBank/DDBJ databases">
        <authorList>
            <person name="Hellsten U."/>
            <person name="Grimwood J."/>
            <person name="Chapman J.A."/>
            <person name="Shapiro H."/>
            <person name="Aerts A."/>
            <person name="Otillar R.P."/>
            <person name="Terry A.Y."/>
            <person name="Boore J.L."/>
            <person name="Simakov O."/>
            <person name="Marletaz F."/>
            <person name="Cho S.-J."/>
            <person name="Edsinger-Gonzales E."/>
            <person name="Havlak P."/>
            <person name="Kuo D.-H."/>
            <person name="Larsson T."/>
            <person name="Lv J."/>
            <person name="Arendt D."/>
            <person name="Savage R."/>
            <person name="Osoegawa K."/>
            <person name="de Jong P."/>
            <person name="Lindberg D.R."/>
            <person name="Seaver E.C."/>
            <person name="Weisblat D.A."/>
            <person name="Putnam N.H."/>
            <person name="Grigoriev I.V."/>
            <person name="Rokhsar D.S."/>
        </authorList>
    </citation>
    <scope>NUCLEOTIDE SEQUENCE</scope>
    <source>
        <strain evidence="8">I ESC-2004</strain>
    </source>
</reference>
<reference evidence="6 8" key="2">
    <citation type="journal article" date="2013" name="Nature">
        <title>Insights into bilaterian evolution from three spiralian genomes.</title>
        <authorList>
            <person name="Simakov O."/>
            <person name="Marletaz F."/>
            <person name="Cho S.J."/>
            <person name="Edsinger-Gonzales E."/>
            <person name="Havlak P."/>
            <person name="Hellsten U."/>
            <person name="Kuo D.H."/>
            <person name="Larsson T."/>
            <person name="Lv J."/>
            <person name="Arendt D."/>
            <person name="Savage R."/>
            <person name="Osoegawa K."/>
            <person name="de Jong P."/>
            <person name="Grimwood J."/>
            <person name="Chapman J.A."/>
            <person name="Shapiro H."/>
            <person name="Aerts A."/>
            <person name="Otillar R.P."/>
            <person name="Terry A.Y."/>
            <person name="Boore J.L."/>
            <person name="Grigoriev I.V."/>
            <person name="Lindberg D.R."/>
            <person name="Seaver E.C."/>
            <person name="Weisblat D.A."/>
            <person name="Putnam N.H."/>
            <person name="Rokhsar D.S."/>
        </authorList>
    </citation>
    <scope>NUCLEOTIDE SEQUENCE</scope>
    <source>
        <strain evidence="6 8">I ESC-2004</strain>
    </source>
</reference>
<dbReference type="EMBL" id="AMQN01008624">
    <property type="status" value="NOT_ANNOTATED_CDS"/>
    <property type="molecule type" value="Genomic_DNA"/>
</dbReference>
<dbReference type="AlphaFoldDB" id="R7U9G2"/>
<evidence type="ECO:0000256" key="2">
    <source>
        <dbReference type="ARBA" id="ARBA00023157"/>
    </source>
</evidence>
<organism evidence="6">
    <name type="scientific">Capitella teleta</name>
    <name type="common">Polychaete worm</name>
    <dbReference type="NCBI Taxonomy" id="283909"/>
    <lineage>
        <taxon>Eukaryota</taxon>
        <taxon>Metazoa</taxon>
        <taxon>Spiralia</taxon>
        <taxon>Lophotrochozoa</taxon>
        <taxon>Annelida</taxon>
        <taxon>Polychaeta</taxon>
        <taxon>Sedentaria</taxon>
        <taxon>Scolecida</taxon>
        <taxon>Capitellidae</taxon>
        <taxon>Capitella</taxon>
    </lineage>
</organism>
<reference evidence="7" key="3">
    <citation type="submission" date="2015-06" db="UniProtKB">
        <authorList>
            <consortium name="EnsemblMetazoa"/>
        </authorList>
    </citation>
    <scope>IDENTIFICATION</scope>
</reference>
<name>R7U9G2_CAPTE</name>
<keyword evidence="1" id="KW-0677">Repeat</keyword>
<evidence type="ECO:0000313" key="8">
    <source>
        <dbReference type="Proteomes" id="UP000014760"/>
    </source>
</evidence>
<dbReference type="EMBL" id="KB303586">
    <property type="protein sequence ID" value="ELU02980.1"/>
    <property type="molecule type" value="Genomic_DNA"/>
</dbReference>
<dbReference type="Pfam" id="PF00431">
    <property type="entry name" value="CUB"/>
    <property type="match status" value="2"/>
</dbReference>
<dbReference type="STRING" id="283909.R7U9G2"/>
<dbReference type="HOGENOM" id="CLU_015228_5_2_1"/>
<sequence>MKILALFLCVAGCVLAQEDRPEVIACGEDRPAEMTMNELTAGLLFNEGYENRTHGSYEPNMLCEWKITSEDGTPIEVTVFDMDVEYCTDCKCDGVHFWEGDQAGEDEDAVETLCGVDGERFDPFIIEGDTAYVRFYSDGDYEYRGFLARFGFELASTACTAERPDVLERPMGLLSTPDWPADYHSNANCQWLIRAPEDQRIRITFLSFELEDSCNFYDTVRVMDGGTLLSPMLGQWDGNGNVLPPMMESRGNETRIVFTSDSSIEYSGFLATWEFIDA</sequence>
<dbReference type="Gene3D" id="2.60.120.290">
    <property type="entry name" value="Spermadhesin, CUB domain"/>
    <property type="match status" value="2"/>
</dbReference>
<evidence type="ECO:0000313" key="6">
    <source>
        <dbReference type="EMBL" id="ELU02980.1"/>
    </source>
</evidence>
<dbReference type="FunFam" id="2.60.120.290:FF:000005">
    <property type="entry name" value="Procollagen C-endopeptidase enhancer 1"/>
    <property type="match status" value="1"/>
</dbReference>
<dbReference type="Proteomes" id="UP000014760">
    <property type="component" value="Unassembled WGS sequence"/>
</dbReference>
<gene>
    <name evidence="6" type="ORF">CAPTEDRAFT_176605</name>
</gene>
<dbReference type="InterPro" id="IPR000859">
    <property type="entry name" value="CUB_dom"/>
</dbReference>
<feature type="domain" description="CUB" evidence="5">
    <location>
        <begin position="26"/>
        <end position="153"/>
    </location>
</feature>
<dbReference type="CDD" id="cd00041">
    <property type="entry name" value="CUB"/>
    <property type="match status" value="2"/>
</dbReference>
<feature type="domain" description="CUB" evidence="5">
    <location>
        <begin position="159"/>
        <end position="276"/>
    </location>
</feature>
<feature type="chain" id="PRO_5008787827" description="CUB domain-containing protein" evidence="4">
    <location>
        <begin position="17"/>
        <end position="278"/>
    </location>
</feature>
<protein>
    <recommendedName>
        <fullName evidence="5">CUB domain-containing protein</fullName>
    </recommendedName>
</protein>
<keyword evidence="2" id="KW-1015">Disulfide bond</keyword>
<dbReference type="PROSITE" id="PS01180">
    <property type="entry name" value="CUB"/>
    <property type="match status" value="2"/>
</dbReference>
<dbReference type="PANTHER" id="PTHR24251">
    <property type="entry name" value="OVOCHYMASE-RELATED"/>
    <property type="match status" value="1"/>
</dbReference>